<dbReference type="OrthoDB" id="3934656at2759"/>
<proteinExistence type="inferred from homology"/>
<comment type="similarity">
    <text evidence="1">Belongs to the cytochrome P450 family.</text>
</comment>
<keyword evidence="3" id="KW-1133">Transmembrane helix</keyword>
<dbReference type="EMBL" id="KB822719">
    <property type="protein sequence ID" value="ETN41001.1"/>
    <property type="molecule type" value="Genomic_DNA"/>
</dbReference>
<evidence type="ECO:0000256" key="3">
    <source>
        <dbReference type="SAM" id="Phobius"/>
    </source>
</evidence>
<dbReference type="InterPro" id="IPR036396">
    <property type="entry name" value="Cyt_P450_sf"/>
</dbReference>
<dbReference type="PANTHER" id="PTHR24305">
    <property type="entry name" value="CYTOCHROME P450"/>
    <property type="match status" value="1"/>
</dbReference>
<dbReference type="AlphaFoldDB" id="W2RWX7"/>
<dbReference type="GO" id="GO:0016705">
    <property type="term" value="F:oxidoreductase activity, acting on paired donors, with incorporation or reduction of molecular oxygen"/>
    <property type="evidence" value="ECO:0007669"/>
    <property type="project" value="InterPro"/>
</dbReference>
<dbReference type="eggNOG" id="KOG0158">
    <property type="taxonomic scope" value="Eukaryota"/>
</dbReference>
<keyword evidence="3" id="KW-0812">Transmembrane</keyword>
<dbReference type="RefSeq" id="XP_008715510.1">
    <property type="nucleotide sequence ID" value="XM_008717288.1"/>
</dbReference>
<keyword evidence="2" id="KW-0479">Metal-binding</keyword>
<dbReference type="InterPro" id="IPR050121">
    <property type="entry name" value="Cytochrome_P450_monoxygenase"/>
</dbReference>
<organism evidence="4 5">
    <name type="scientific">Cyphellophora europaea (strain CBS 101466)</name>
    <name type="common">Phialophora europaea</name>
    <dbReference type="NCBI Taxonomy" id="1220924"/>
    <lineage>
        <taxon>Eukaryota</taxon>
        <taxon>Fungi</taxon>
        <taxon>Dikarya</taxon>
        <taxon>Ascomycota</taxon>
        <taxon>Pezizomycotina</taxon>
        <taxon>Eurotiomycetes</taxon>
        <taxon>Chaetothyriomycetidae</taxon>
        <taxon>Chaetothyriales</taxon>
        <taxon>Cyphellophoraceae</taxon>
        <taxon>Cyphellophora</taxon>
    </lineage>
</organism>
<dbReference type="InterPro" id="IPR002401">
    <property type="entry name" value="Cyt_P450_E_grp-I"/>
</dbReference>
<protein>
    <recommendedName>
        <fullName evidence="6">Cytochrome P450 oxidoreductase</fullName>
    </recommendedName>
</protein>
<dbReference type="VEuPathDB" id="FungiDB:HMPREF1541_02933"/>
<dbReference type="GeneID" id="19970272"/>
<accession>W2RWX7</accession>
<dbReference type="GO" id="GO:0020037">
    <property type="term" value="F:heme binding"/>
    <property type="evidence" value="ECO:0007669"/>
    <property type="project" value="InterPro"/>
</dbReference>
<dbReference type="PRINTS" id="PR00385">
    <property type="entry name" value="P450"/>
</dbReference>
<evidence type="ECO:0000256" key="2">
    <source>
        <dbReference type="PIRSR" id="PIRSR602401-1"/>
    </source>
</evidence>
<dbReference type="STRING" id="1220924.W2RWX7"/>
<sequence>MEYVAPVSTQPWGAACLILALAIFSFVLYRAYFHPLARIPGPPSARFSGSWRNARYWRGTWHEDILELHRKYGRVVRIGPNEVAVVDGTTAKRLYGPGTTSVKARWYSTWDPPFASASFAERDKQHHAFLRKRASAAYAMSSILKYEPYMQESLDEVLQKFKKYAGKQIDLAEWINAFAYDVVGQLGFGEAFGHVKGETDVMDLRKTIFEGANLQACMGYFVVGFGEHYWGQMRVFTNGVTAMLLKLVGAPIPLAKFDSWGTKRIKARMASADSDEWVRDDMLSHFSRMKKADGSHAEFEEVLVEALQLVGAGADTVSTAMRTCVLAICKHAEVYARLQKEIDDFYVANNLSGGISYRETQSLPYLVAVCKEAMRLFPSIVFQLPRYAPDGGLYIDGKHIPAGYEVGISPLAQNHDTAIWGEDAGEFKPERWLESEERSRYLSSFDLTFGGHGPRMCVGRNIALVEVHKFIAQLFHHFDVQVCDMERPWRIKSFWFAYQHDFQCVLTPRERFAL</sequence>
<evidence type="ECO:0000313" key="4">
    <source>
        <dbReference type="EMBL" id="ETN41001.1"/>
    </source>
</evidence>
<keyword evidence="2" id="KW-0408">Iron</keyword>
<gene>
    <name evidence="4" type="ORF">HMPREF1541_02933</name>
</gene>
<evidence type="ECO:0000256" key="1">
    <source>
        <dbReference type="ARBA" id="ARBA00010617"/>
    </source>
</evidence>
<dbReference type="InParanoid" id="W2RWX7"/>
<dbReference type="InterPro" id="IPR001128">
    <property type="entry name" value="Cyt_P450"/>
</dbReference>
<name>W2RWX7_CYPE1</name>
<dbReference type="Proteomes" id="UP000030752">
    <property type="component" value="Unassembled WGS sequence"/>
</dbReference>
<feature type="transmembrane region" description="Helical" evidence="3">
    <location>
        <begin position="12"/>
        <end position="32"/>
    </location>
</feature>
<reference evidence="4 5" key="1">
    <citation type="submission" date="2013-03" db="EMBL/GenBank/DDBJ databases">
        <title>The Genome Sequence of Phialophora europaea CBS 101466.</title>
        <authorList>
            <consortium name="The Broad Institute Genomics Platform"/>
            <person name="Cuomo C."/>
            <person name="de Hoog S."/>
            <person name="Gorbushina A."/>
            <person name="Walker B."/>
            <person name="Young S.K."/>
            <person name="Zeng Q."/>
            <person name="Gargeya S."/>
            <person name="Fitzgerald M."/>
            <person name="Haas B."/>
            <person name="Abouelleil A."/>
            <person name="Allen A.W."/>
            <person name="Alvarado L."/>
            <person name="Arachchi H.M."/>
            <person name="Berlin A.M."/>
            <person name="Chapman S.B."/>
            <person name="Gainer-Dewar J."/>
            <person name="Goldberg J."/>
            <person name="Griggs A."/>
            <person name="Gujja S."/>
            <person name="Hansen M."/>
            <person name="Howarth C."/>
            <person name="Imamovic A."/>
            <person name="Ireland A."/>
            <person name="Larimer J."/>
            <person name="McCowan C."/>
            <person name="Murphy C."/>
            <person name="Pearson M."/>
            <person name="Poon T.W."/>
            <person name="Priest M."/>
            <person name="Roberts A."/>
            <person name="Saif S."/>
            <person name="Shea T."/>
            <person name="Sisk P."/>
            <person name="Sykes S."/>
            <person name="Wortman J."/>
            <person name="Nusbaum C."/>
            <person name="Birren B."/>
        </authorList>
    </citation>
    <scope>NUCLEOTIDE SEQUENCE [LARGE SCALE GENOMIC DNA]</scope>
    <source>
        <strain evidence="4 5">CBS 101466</strain>
    </source>
</reference>
<keyword evidence="2" id="KW-0349">Heme</keyword>
<dbReference type="GO" id="GO:0005506">
    <property type="term" value="F:iron ion binding"/>
    <property type="evidence" value="ECO:0007669"/>
    <property type="project" value="InterPro"/>
</dbReference>
<feature type="binding site" description="axial binding residue" evidence="2">
    <location>
        <position position="457"/>
    </location>
    <ligand>
        <name>heme</name>
        <dbReference type="ChEBI" id="CHEBI:30413"/>
    </ligand>
    <ligandPart>
        <name>Fe</name>
        <dbReference type="ChEBI" id="CHEBI:18248"/>
    </ligandPart>
</feature>
<dbReference type="SUPFAM" id="SSF48264">
    <property type="entry name" value="Cytochrome P450"/>
    <property type="match status" value="1"/>
</dbReference>
<keyword evidence="5" id="KW-1185">Reference proteome</keyword>
<dbReference type="GO" id="GO:0004497">
    <property type="term" value="F:monooxygenase activity"/>
    <property type="evidence" value="ECO:0007669"/>
    <property type="project" value="InterPro"/>
</dbReference>
<dbReference type="HOGENOM" id="CLU_001570_14_0_1"/>
<dbReference type="PRINTS" id="PR00463">
    <property type="entry name" value="EP450I"/>
</dbReference>
<comment type="cofactor">
    <cofactor evidence="2">
        <name>heme</name>
        <dbReference type="ChEBI" id="CHEBI:30413"/>
    </cofactor>
</comment>
<evidence type="ECO:0008006" key="6">
    <source>
        <dbReference type="Google" id="ProtNLM"/>
    </source>
</evidence>
<dbReference type="Pfam" id="PF00067">
    <property type="entry name" value="p450"/>
    <property type="match status" value="1"/>
</dbReference>
<dbReference type="Gene3D" id="1.10.630.10">
    <property type="entry name" value="Cytochrome P450"/>
    <property type="match status" value="1"/>
</dbReference>
<keyword evidence="3" id="KW-0472">Membrane</keyword>
<dbReference type="PANTHER" id="PTHR24305:SF166">
    <property type="entry name" value="CYTOCHROME P450 12A4, MITOCHONDRIAL-RELATED"/>
    <property type="match status" value="1"/>
</dbReference>
<dbReference type="CDD" id="cd11060">
    <property type="entry name" value="CYP57A1-like"/>
    <property type="match status" value="1"/>
</dbReference>
<evidence type="ECO:0000313" key="5">
    <source>
        <dbReference type="Proteomes" id="UP000030752"/>
    </source>
</evidence>